<protein>
    <submittedName>
        <fullName evidence="1">Uncharacterized protein</fullName>
    </submittedName>
</protein>
<feature type="non-terminal residue" evidence="1">
    <location>
        <position position="1"/>
    </location>
</feature>
<evidence type="ECO:0000313" key="2">
    <source>
        <dbReference type="Proteomes" id="UP000037432"/>
    </source>
</evidence>
<accession>A0A0J8BKS0</accession>
<dbReference type="InterPro" id="IPR009959">
    <property type="entry name" value="Cyclase_SnoaL-like"/>
</dbReference>
<dbReference type="SUPFAM" id="SSF54427">
    <property type="entry name" value="NTF2-like"/>
    <property type="match status" value="1"/>
</dbReference>
<dbReference type="OrthoDB" id="4302917at2"/>
<organism evidence="1 2">
    <name type="scientific">Streptomyces viridochromogenes</name>
    <dbReference type="NCBI Taxonomy" id="1938"/>
    <lineage>
        <taxon>Bacteria</taxon>
        <taxon>Bacillati</taxon>
        <taxon>Actinomycetota</taxon>
        <taxon>Actinomycetes</taxon>
        <taxon>Kitasatosporales</taxon>
        <taxon>Streptomycetaceae</taxon>
        <taxon>Streptomyces</taxon>
    </lineage>
</organism>
<proteinExistence type="predicted"/>
<comment type="caution">
    <text evidence="1">The sequence shown here is derived from an EMBL/GenBank/DDBJ whole genome shotgun (WGS) entry which is preliminary data.</text>
</comment>
<gene>
    <name evidence="1" type="ORF">ACM01_46335</name>
</gene>
<evidence type="ECO:0000313" key="1">
    <source>
        <dbReference type="EMBL" id="KMS66165.1"/>
    </source>
</evidence>
<dbReference type="Gene3D" id="3.10.450.50">
    <property type="match status" value="1"/>
</dbReference>
<dbReference type="InterPro" id="IPR032710">
    <property type="entry name" value="NTF2-like_dom_sf"/>
</dbReference>
<reference evidence="1 2" key="1">
    <citation type="submission" date="2015-06" db="EMBL/GenBank/DDBJ databases">
        <authorList>
            <person name="Ju K.-S."/>
            <person name="Doroghazi J.R."/>
            <person name="Metcalf W.W."/>
        </authorList>
    </citation>
    <scope>NUCLEOTIDE SEQUENCE [LARGE SCALE GENOMIC DNA]</scope>
    <source>
        <strain evidence="1 2">NRRL 3414</strain>
    </source>
</reference>
<dbReference type="Proteomes" id="UP000037432">
    <property type="component" value="Unassembled WGS sequence"/>
</dbReference>
<dbReference type="Pfam" id="PF07366">
    <property type="entry name" value="SnoaL"/>
    <property type="match status" value="1"/>
</dbReference>
<sequence length="111" mass="11711">AEDFHDHDRPAGFGDEASDRDVLVMLLTALATAFPDGRHTIERLTPVGTGEALLYRRFTGTAFPGAVTAGARVDFAGTSLFAAGSGAFTAQRHVEDLLTLTGQPRPDHTGS</sequence>
<name>A0A0J8BKS0_STRVR</name>
<dbReference type="GO" id="GO:0030638">
    <property type="term" value="P:polyketide metabolic process"/>
    <property type="evidence" value="ECO:0007669"/>
    <property type="project" value="InterPro"/>
</dbReference>
<dbReference type="EMBL" id="LFNT01000187">
    <property type="protein sequence ID" value="KMS66165.1"/>
    <property type="molecule type" value="Genomic_DNA"/>
</dbReference>
<dbReference type="PATRIC" id="fig|1938.3.peg.3025"/>
<dbReference type="RefSeq" id="WP_048587583.1">
    <property type="nucleotide sequence ID" value="NZ_LFNT01000187.1"/>
</dbReference>
<dbReference type="AlphaFoldDB" id="A0A0J8BKS0"/>